<sequence>MARPYPRIVTTRTKPNSRMSASASAKGTTAALHAFATASSTPVTRKRLNSQASGVNGALEIIPGPPKKRLSTGSTGQHTSNDTVNEFDDSGQGEEDAVSEDEPAGDGGSKNIGADS</sequence>
<feature type="non-terminal residue" evidence="1">
    <location>
        <position position="116"/>
    </location>
</feature>
<evidence type="ECO:0000313" key="1">
    <source>
        <dbReference type="EMBL" id="KAI0026445.1"/>
    </source>
</evidence>
<proteinExistence type="predicted"/>
<dbReference type="EMBL" id="MU274556">
    <property type="protein sequence ID" value="KAI0026445.1"/>
    <property type="molecule type" value="Genomic_DNA"/>
</dbReference>
<gene>
    <name evidence="1" type="ORF">K488DRAFT_75338</name>
</gene>
<comment type="caution">
    <text evidence="1">The sequence shown here is derived from an EMBL/GenBank/DDBJ whole genome shotgun (WGS) entry which is preliminary data.</text>
</comment>
<accession>A0ACB8Q4B5</accession>
<dbReference type="Proteomes" id="UP000814128">
    <property type="component" value="Unassembled WGS sequence"/>
</dbReference>
<reference evidence="1" key="1">
    <citation type="submission" date="2021-02" db="EMBL/GenBank/DDBJ databases">
        <authorList>
            <consortium name="DOE Joint Genome Institute"/>
            <person name="Ahrendt S."/>
            <person name="Looney B.P."/>
            <person name="Miyauchi S."/>
            <person name="Morin E."/>
            <person name="Drula E."/>
            <person name="Courty P.E."/>
            <person name="Chicoki N."/>
            <person name="Fauchery L."/>
            <person name="Kohler A."/>
            <person name="Kuo A."/>
            <person name="Labutti K."/>
            <person name="Pangilinan J."/>
            <person name="Lipzen A."/>
            <person name="Riley R."/>
            <person name="Andreopoulos W."/>
            <person name="He G."/>
            <person name="Johnson J."/>
            <person name="Barry K.W."/>
            <person name="Grigoriev I.V."/>
            <person name="Nagy L."/>
            <person name="Hibbett D."/>
            <person name="Henrissat B."/>
            <person name="Matheny P.B."/>
            <person name="Labbe J."/>
            <person name="Martin F."/>
        </authorList>
    </citation>
    <scope>NUCLEOTIDE SEQUENCE</scope>
    <source>
        <strain evidence="1">EC-137</strain>
    </source>
</reference>
<organism evidence="1 2">
    <name type="scientific">Vararia minispora EC-137</name>
    <dbReference type="NCBI Taxonomy" id="1314806"/>
    <lineage>
        <taxon>Eukaryota</taxon>
        <taxon>Fungi</taxon>
        <taxon>Dikarya</taxon>
        <taxon>Basidiomycota</taxon>
        <taxon>Agaricomycotina</taxon>
        <taxon>Agaricomycetes</taxon>
        <taxon>Russulales</taxon>
        <taxon>Lachnocladiaceae</taxon>
        <taxon>Vararia</taxon>
    </lineage>
</organism>
<protein>
    <submittedName>
        <fullName evidence="1">Uncharacterized protein</fullName>
    </submittedName>
</protein>
<name>A0ACB8Q4B5_9AGAM</name>
<evidence type="ECO:0000313" key="2">
    <source>
        <dbReference type="Proteomes" id="UP000814128"/>
    </source>
</evidence>
<reference evidence="1" key="2">
    <citation type="journal article" date="2022" name="New Phytol.">
        <title>Evolutionary transition to the ectomycorrhizal habit in the genomes of a hyperdiverse lineage of mushroom-forming fungi.</title>
        <authorList>
            <person name="Looney B."/>
            <person name="Miyauchi S."/>
            <person name="Morin E."/>
            <person name="Drula E."/>
            <person name="Courty P.E."/>
            <person name="Kohler A."/>
            <person name="Kuo A."/>
            <person name="LaButti K."/>
            <person name="Pangilinan J."/>
            <person name="Lipzen A."/>
            <person name="Riley R."/>
            <person name="Andreopoulos W."/>
            <person name="He G."/>
            <person name="Johnson J."/>
            <person name="Nolan M."/>
            <person name="Tritt A."/>
            <person name="Barry K.W."/>
            <person name="Grigoriev I.V."/>
            <person name="Nagy L.G."/>
            <person name="Hibbett D."/>
            <person name="Henrissat B."/>
            <person name="Matheny P.B."/>
            <person name="Labbe J."/>
            <person name="Martin F.M."/>
        </authorList>
    </citation>
    <scope>NUCLEOTIDE SEQUENCE</scope>
    <source>
        <strain evidence="1">EC-137</strain>
    </source>
</reference>
<keyword evidence="2" id="KW-1185">Reference proteome</keyword>